<dbReference type="Pfam" id="PF07686">
    <property type="entry name" value="V-set"/>
    <property type="match status" value="1"/>
</dbReference>
<dbReference type="InterPro" id="IPR036179">
    <property type="entry name" value="Ig-like_dom_sf"/>
</dbReference>
<reference evidence="5" key="1">
    <citation type="submission" date="2009-12" db="EMBL/GenBank/DDBJ databases">
        <title>The Genome Sequence of Anolis carolinensis (Green Anole Lizard).</title>
        <authorList>
            <consortium name="The Genome Sequencing Platform"/>
            <person name="Di Palma F."/>
            <person name="Alfoldi J."/>
            <person name="Heiman D."/>
            <person name="Young S."/>
            <person name="Grabherr M."/>
            <person name="Johnson J."/>
            <person name="Lander E.S."/>
            <person name="Lindblad-Toh K."/>
        </authorList>
    </citation>
    <scope>NUCLEOTIDE SEQUENCE [LARGE SCALE GENOMIC DNA]</scope>
    <source>
        <strain evidence="5">JBL SC #1</strain>
    </source>
</reference>
<dbReference type="FunFam" id="2.60.40.10:FF:002426">
    <property type="entry name" value="Immunoglobulin heavy variable V15-2"/>
    <property type="match status" value="1"/>
</dbReference>
<keyword evidence="6" id="KW-1185">Reference proteome</keyword>
<dbReference type="SUPFAM" id="SSF48726">
    <property type="entry name" value="Immunoglobulin"/>
    <property type="match status" value="1"/>
</dbReference>
<dbReference type="InParanoid" id="A0A803TNF5"/>
<dbReference type="GeneTree" id="ENSGT01030000234536"/>
<evidence type="ECO:0000256" key="2">
    <source>
        <dbReference type="ARBA" id="ARBA00023130"/>
    </source>
</evidence>
<dbReference type="SMART" id="SM00406">
    <property type="entry name" value="IGv"/>
    <property type="match status" value="1"/>
</dbReference>
<accession>A0A803TNF5</accession>
<evidence type="ECO:0000313" key="5">
    <source>
        <dbReference type="Ensembl" id="ENSACAP00000036745.1"/>
    </source>
</evidence>
<dbReference type="PANTHER" id="PTHR23266">
    <property type="entry name" value="IMMUNOGLOBULIN HEAVY CHAIN"/>
    <property type="match status" value="1"/>
</dbReference>
<dbReference type="FunCoup" id="A0A803TNF5">
    <property type="interactions" value="3"/>
</dbReference>
<evidence type="ECO:0000256" key="1">
    <source>
        <dbReference type="ARBA" id="ARBA00022859"/>
    </source>
</evidence>
<dbReference type="Gene3D" id="2.60.40.10">
    <property type="entry name" value="Immunoglobulins"/>
    <property type="match status" value="1"/>
</dbReference>
<dbReference type="GO" id="GO:0016064">
    <property type="term" value="P:immunoglobulin mediated immune response"/>
    <property type="evidence" value="ECO:0000318"/>
    <property type="project" value="GO_Central"/>
</dbReference>
<dbReference type="PROSITE" id="PS50835">
    <property type="entry name" value="IG_LIKE"/>
    <property type="match status" value="1"/>
</dbReference>
<organism evidence="5 6">
    <name type="scientific">Anolis carolinensis</name>
    <name type="common">Green anole</name>
    <name type="synonym">American chameleon</name>
    <dbReference type="NCBI Taxonomy" id="28377"/>
    <lineage>
        <taxon>Eukaryota</taxon>
        <taxon>Metazoa</taxon>
        <taxon>Chordata</taxon>
        <taxon>Craniata</taxon>
        <taxon>Vertebrata</taxon>
        <taxon>Euteleostomi</taxon>
        <taxon>Lepidosauria</taxon>
        <taxon>Squamata</taxon>
        <taxon>Bifurcata</taxon>
        <taxon>Unidentata</taxon>
        <taxon>Episquamata</taxon>
        <taxon>Toxicofera</taxon>
        <taxon>Iguania</taxon>
        <taxon>Dactyloidae</taxon>
        <taxon>Anolis</taxon>
    </lineage>
</organism>
<dbReference type="InterPro" id="IPR007110">
    <property type="entry name" value="Ig-like_dom"/>
</dbReference>
<sequence>MKMTCKFPFPLNTGDAYLPLLKGTGSSISTMKLSLLLISLFTAPLCVHTSVQLVESGPNIRQPGQSLRLTCTVTGDSVENVYWEWVRQPLGKGLEWLGQIDWSGSEWRTFYAPSVQSRSTLSADSSRNEYYLELRSLTVADSATYYCARNTQ</sequence>
<dbReference type="InterPro" id="IPR050199">
    <property type="entry name" value="IgHV"/>
</dbReference>
<keyword evidence="3" id="KW-1280">Immunoglobulin</keyword>
<dbReference type="InterPro" id="IPR013783">
    <property type="entry name" value="Ig-like_fold"/>
</dbReference>
<proteinExistence type="predicted"/>
<evidence type="ECO:0000256" key="3">
    <source>
        <dbReference type="ARBA" id="ARBA00043265"/>
    </source>
</evidence>
<name>A0A803TNF5_ANOCA</name>
<dbReference type="Ensembl" id="ENSACAT00000051150.1">
    <property type="protein sequence ID" value="ENSACAP00000036745.1"/>
    <property type="gene ID" value="ENSACAG00000042950.1"/>
</dbReference>
<dbReference type="GO" id="GO:0003823">
    <property type="term" value="F:antigen binding"/>
    <property type="evidence" value="ECO:0000318"/>
    <property type="project" value="GO_Central"/>
</dbReference>
<feature type="domain" description="Ig-like" evidence="4">
    <location>
        <begin position="44"/>
        <end position="152"/>
    </location>
</feature>
<dbReference type="InterPro" id="IPR013106">
    <property type="entry name" value="Ig_V-set"/>
</dbReference>
<keyword evidence="1" id="KW-0391">Immunity</keyword>
<reference evidence="5" key="3">
    <citation type="submission" date="2025-09" db="UniProtKB">
        <authorList>
            <consortium name="Ensembl"/>
        </authorList>
    </citation>
    <scope>IDENTIFICATION</scope>
</reference>
<evidence type="ECO:0000259" key="4">
    <source>
        <dbReference type="PROSITE" id="PS50835"/>
    </source>
</evidence>
<dbReference type="AlphaFoldDB" id="A0A803TNF5"/>
<protein>
    <recommendedName>
        <fullName evidence="4">Ig-like domain-containing protein</fullName>
    </recommendedName>
</protein>
<dbReference type="GO" id="GO:0005576">
    <property type="term" value="C:extracellular region"/>
    <property type="evidence" value="ECO:0007669"/>
    <property type="project" value="UniProtKB-ARBA"/>
</dbReference>
<reference evidence="5" key="2">
    <citation type="submission" date="2025-08" db="UniProtKB">
        <authorList>
            <consortium name="Ensembl"/>
        </authorList>
    </citation>
    <scope>IDENTIFICATION</scope>
</reference>
<dbReference type="Proteomes" id="UP000001646">
    <property type="component" value="Unplaced"/>
</dbReference>
<dbReference type="GO" id="GO:0019814">
    <property type="term" value="C:immunoglobulin complex"/>
    <property type="evidence" value="ECO:0007669"/>
    <property type="project" value="UniProtKB-KW"/>
</dbReference>
<evidence type="ECO:0000313" key="6">
    <source>
        <dbReference type="Proteomes" id="UP000001646"/>
    </source>
</evidence>
<keyword evidence="2" id="KW-1064">Adaptive immunity</keyword>